<dbReference type="SUPFAM" id="SSF88697">
    <property type="entry name" value="PUA domain-like"/>
    <property type="match status" value="1"/>
</dbReference>
<dbReference type="EMBL" id="BK016098">
    <property type="protein sequence ID" value="DAF94865.1"/>
    <property type="molecule type" value="Genomic_DNA"/>
</dbReference>
<accession>A0A8S5UK41</accession>
<dbReference type="InterPro" id="IPR015947">
    <property type="entry name" value="PUA-like_sf"/>
</dbReference>
<evidence type="ECO:0000313" key="1">
    <source>
        <dbReference type="EMBL" id="DAF94865.1"/>
    </source>
</evidence>
<dbReference type="Gene3D" id="2.30.130.30">
    <property type="entry name" value="Hypothetical protein"/>
    <property type="match status" value="1"/>
</dbReference>
<proteinExistence type="predicted"/>
<name>A0A8S5UK41_9CAUD</name>
<organism evidence="1">
    <name type="scientific">Ackermannviridae sp. ctkHJ36</name>
    <dbReference type="NCBI Taxonomy" id="2825754"/>
    <lineage>
        <taxon>Viruses</taxon>
        <taxon>Duplodnaviria</taxon>
        <taxon>Heunggongvirae</taxon>
        <taxon>Uroviricota</taxon>
        <taxon>Caudoviricetes</taxon>
        <taxon>Pantevenvirales</taxon>
        <taxon>Ackermannviridae</taxon>
    </lineage>
</organism>
<reference evidence="1" key="1">
    <citation type="journal article" date="2021" name="Proc. Natl. Acad. Sci. U.S.A.">
        <title>A Catalog of Tens of Thousands of Viruses from Human Metagenomes Reveals Hidden Associations with Chronic Diseases.</title>
        <authorList>
            <person name="Tisza M.J."/>
            <person name="Buck C.B."/>
        </authorList>
    </citation>
    <scope>NUCLEOTIDE SEQUENCE</scope>
    <source>
        <strain evidence="1">CtkHJ36</strain>
    </source>
</reference>
<protein>
    <recommendedName>
        <fullName evidence="2">ASCH domain-containing protein</fullName>
    </recommendedName>
</protein>
<sequence>MAKAVLISIRPEWVEKILDGEKTLEVRKTRPNMGTPFKCYIYCTNSGVAMGMWGKHGEVVGEFTCNKVTNLFSNSQFWLNEDDVLQTCLSATEIRKYANGANGLYGWHISYLVGYDKPKELCEFKGLRKTKFGYMPVEIKRPPQSWCYVEELK</sequence>
<evidence type="ECO:0008006" key="2">
    <source>
        <dbReference type="Google" id="ProtNLM"/>
    </source>
</evidence>